<dbReference type="EMBL" id="BAAANC010000001">
    <property type="protein sequence ID" value="GAA1519242.1"/>
    <property type="molecule type" value="Genomic_DNA"/>
</dbReference>
<dbReference type="InterPro" id="IPR036388">
    <property type="entry name" value="WH-like_DNA-bd_sf"/>
</dbReference>
<dbReference type="PRINTS" id="PR00778">
    <property type="entry name" value="HTHARSR"/>
</dbReference>
<dbReference type="InterPro" id="IPR001845">
    <property type="entry name" value="HTH_ArsR_DNA-bd_dom"/>
</dbReference>
<gene>
    <name evidence="2" type="ORF">GCM10009741_19320</name>
</gene>
<dbReference type="Proteomes" id="UP001500363">
    <property type="component" value="Unassembled WGS sequence"/>
</dbReference>
<dbReference type="SUPFAM" id="SSF46785">
    <property type="entry name" value="Winged helix' DNA-binding domain"/>
    <property type="match status" value="1"/>
</dbReference>
<dbReference type="InterPro" id="IPR036390">
    <property type="entry name" value="WH_DNA-bd_sf"/>
</dbReference>
<name>A0ABN2AIL4_9ACTN</name>
<accession>A0ABN2AIL4</accession>
<proteinExistence type="predicted"/>
<evidence type="ECO:0000313" key="2">
    <source>
        <dbReference type="EMBL" id="GAA1519242.1"/>
    </source>
</evidence>
<organism evidence="2 3">
    <name type="scientific">Kribbella lupini</name>
    <dbReference type="NCBI Taxonomy" id="291602"/>
    <lineage>
        <taxon>Bacteria</taxon>
        <taxon>Bacillati</taxon>
        <taxon>Actinomycetota</taxon>
        <taxon>Actinomycetes</taxon>
        <taxon>Propionibacteriales</taxon>
        <taxon>Kribbellaceae</taxon>
        <taxon>Kribbella</taxon>
    </lineage>
</organism>
<evidence type="ECO:0000313" key="3">
    <source>
        <dbReference type="Proteomes" id="UP001500363"/>
    </source>
</evidence>
<reference evidence="2 3" key="1">
    <citation type="journal article" date="2019" name="Int. J. Syst. Evol. Microbiol.">
        <title>The Global Catalogue of Microorganisms (GCM) 10K type strain sequencing project: providing services to taxonomists for standard genome sequencing and annotation.</title>
        <authorList>
            <consortium name="The Broad Institute Genomics Platform"/>
            <consortium name="The Broad Institute Genome Sequencing Center for Infectious Disease"/>
            <person name="Wu L."/>
            <person name="Ma J."/>
        </authorList>
    </citation>
    <scope>NUCLEOTIDE SEQUENCE [LARGE SCALE GENOMIC DNA]</scope>
    <source>
        <strain evidence="2 3">JCM 14303</strain>
    </source>
</reference>
<evidence type="ECO:0000259" key="1">
    <source>
        <dbReference type="PROSITE" id="PS50987"/>
    </source>
</evidence>
<dbReference type="RefSeq" id="WP_344172153.1">
    <property type="nucleotide sequence ID" value="NZ_BAAANC010000001.1"/>
</dbReference>
<dbReference type="InterPro" id="IPR011991">
    <property type="entry name" value="ArsR-like_HTH"/>
</dbReference>
<protein>
    <submittedName>
        <fullName evidence="2">Helix-turn-helix domain-containing protein</fullName>
    </submittedName>
</protein>
<keyword evidence="3" id="KW-1185">Reference proteome</keyword>
<comment type="caution">
    <text evidence="2">The sequence shown here is derived from an EMBL/GenBank/DDBJ whole genome shotgun (WGS) entry which is preliminary data.</text>
</comment>
<dbReference type="PROSITE" id="PS50987">
    <property type="entry name" value="HTH_ARSR_2"/>
    <property type="match status" value="1"/>
</dbReference>
<feature type="domain" description="HTH arsR-type" evidence="1">
    <location>
        <begin position="9"/>
        <end position="103"/>
    </location>
</feature>
<dbReference type="SMART" id="SM00418">
    <property type="entry name" value="HTH_ARSR"/>
    <property type="match status" value="1"/>
</dbReference>
<dbReference type="CDD" id="cd00090">
    <property type="entry name" value="HTH_ARSR"/>
    <property type="match status" value="1"/>
</dbReference>
<dbReference type="Gene3D" id="1.10.10.10">
    <property type="entry name" value="Winged helix-like DNA-binding domain superfamily/Winged helix DNA-binding domain"/>
    <property type="match status" value="1"/>
</dbReference>
<sequence>MNDARIPPHPELADISLQQVLEALVDPVRRSILTQLAAADDDIKCGGFDLAVSTSTATHHFKVLREAGLIRQYYVGTSRLNTLRRDEVDRVFPGLIESIVAAEGQRGAASLATTRSGRSAKRTPSVA</sequence>